<proteinExistence type="predicted"/>
<evidence type="ECO:0000256" key="5">
    <source>
        <dbReference type="ARBA" id="ARBA00023136"/>
    </source>
</evidence>
<feature type="transmembrane region" description="Helical" evidence="6">
    <location>
        <begin position="42"/>
        <end position="59"/>
    </location>
</feature>
<evidence type="ECO:0000256" key="2">
    <source>
        <dbReference type="ARBA" id="ARBA00022475"/>
    </source>
</evidence>
<evidence type="ECO:0000256" key="4">
    <source>
        <dbReference type="ARBA" id="ARBA00022989"/>
    </source>
</evidence>
<gene>
    <name evidence="7" type="ORF">S01H1_61865</name>
</gene>
<accession>X0YLD1</accession>
<keyword evidence="2" id="KW-1003">Cell membrane</keyword>
<comment type="subcellular location">
    <subcellularLocation>
        <location evidence="1">Cell membrane</location>
        <topology evidence="1">Multi-pass membrane protein</topology>
    </subcellularLocation>
</comment>
<reference evidence="7" key="1">
    <citation type="journal article" date="2014" name="Front. Microbiol.">
        <title>High frequency of phylogenetically diverse reductive dehalogenase-homologous genes in deep subseafloor sedimentary metagenomes.</title>
        <authorList>
            <person name="Kawai M."/>
            <person name="Futagami T."/>
            <person name="Toyoda A."/>
            <person name="Takaki Y."/>
            <person name="Nishi S."/>
            <person name="Hori S."/>
            <person name="Arai W."/>
            <person name="Tsubouchi T."/>
            <person name="Morono Y."/>
            <person name="Uchiyama I."/>
            <person name="Ito T."/>
            <person name="Fujiyama A."/>
            <person name="Inagaki F."/>
            <person name="Takami H."/>
        </authorList>
    </citation>
    <scope>NUCLEOTIDE SEQUENCE</scope>
    <source>
        <strain evidence="7">Expedition CK06-06</strain>
    </source>
</reference>
<organism evidence="7">
    <name type="scientific">marine sediment metagenome</name>
    <dbReference type="NCBI Taxonomy" id="412755"/>
    <lineage>
        <taxon>unclassified sequences</taxon>
        <taxon>metagenomes</taxon>
        <taxon>ecological metagenomes</taxon>
    </lineage>
</organism>
<dbReference type="EMBL" id="BARS01040603">
    <property type="protein sequence ID" value="GAG37506.1"/>
    <property type="molecule type" value="Genomic_DNA"/>
</dbReference>
<evidence type="ECO:0000256" key="1">
    <source>
        <dbReference type="ARBA" id="ARBA00004651"/>
    </source>
</evidence>
<feature type="transmembrane region" description="Helical" evidence="6">
    <location>
        <begin position="145"/>
        <end position="174"/>
    </location>
</feature>
<feature type="non-terminal residue" evidence="7">
    <location>
        <position position="249"/>
    </location>
</feature>
<name>X0YLD1_9ZZZZ</name>
<keyword evidence="3 6" id="KW-0812">Transmembrane</keyword>
<dbReference type="Pfam" id="PF03706">
    <property type="entry name" value="LPG_synthase_TM"/>
    <property type="match status" value="1"/>
</dbReference>
<sequence length="249" mass="27790">MRYGGSDRPGVPARMTDAQMTELPVTGRTPPDTGAHARRVRWGTLIGLLVSVVSLYLAVRNLHLADVVDAFAHADYVWIVPAVALYLLALVARTARWQALLAHERRVPFRELLPTMAMGRAANNIYPFRTGEIVRAWLLQRRNRIPVAVGFASILVERIFDGLTMILILVLAAFIGGIPDNPYLRYVVWLAPAVFVGALVFLYVIVLWPDLIRRLTGLLIGLFLPRTIRDRVLAIAERFIGGFSSLRSV</sequence>
<comment type="caution">
    <text evidence="7">The sequence shown here is derived from an EMBL/GenBank/DDBJ whole genome shotgun (WGS) entry which is preliminary data.</text>
</comment>
<evidence type="ECO:0000313" key="7">
    <source>
        <dbReference type="EMBL" id="GAG37506.1"/>
    </source>
</evidence>
<dbReference type="PANTHER" id="PTHR39087">
    <property type="entry name" value="UPF0104 MEMBRANE PROTEIN MJ1595"/>
    <property type="match status" value="1"/>
</dbReference>
<evidence type="ECO:0000256" key="3">
    <source>
        <dbReference type="ARBA" id="ARBA00022692"/>
    </source>
</evidence>
<dbReference type="GO" id="GO:0005886">
    <property type="term" value="C:plasma membrane"/>
    <property type="evidence" value="ECO:0007669"/>
    <property type="project" value="UniProtKB-SubCell"/>
</dbReference>
<evidence type="ECO:0008006" key="8">
    <source>
        <dbReference type="Google" id="ProtNLM"/>
    </source>
</evidence>
<dbReference type="InterPro" id="IPR022791">
    <property type="entry name" value="L-PG_synthase/AglD"/>
</dbReference>
<protein>
    <recommendedName>
        <fullName evidence="8">Flippase-like domain-containing protein</fullName>
    </recommendedName>
</protein>
<dbReference type="PANTHER" id="PTHR39087:SF2">
    <property type="entry name" value="UPF0104 MEMBRANE PROTEIN MJ1595"/>
    <property type="match status" value="1"/>
</dbReference>
<dbReference type="NCBIfam" id="TIGR00374">
    <property type="entry name" value="flippase-like domain"/>
    <property type="match status" value="1"/>
</dbReference>
<dbReference type="AlphaFoldDB" id="X0YLD1"/>
<feature type="transmembrane region" description="Helical" evidence="6">
    <location>
        <begin position="186"/>
        <end position="208"/>
    </location>
</feature>
<keyword evidence="4 6" id="KW-1133">Transmembrane helix</keyword>
<feature type="transmembrane region" description="Helical" evidence="6">
    <location>
        <begin position="71"/>
        <end position="92"/>
    </location>
</feature>
<keyword evidence="5 6" id="KW-0472">Membrane</keyword>
<evidence type="ECO:0000256" key="6">
    <source>
        <dbReference type="SAM" id="Phobius"/>
    </source>
</evidence>